<proteinExistence type="predicted"/>
<dbReference type="InterPro" id="IPR049163">
    <property type="entry name" value="Pif1-like_2B_dom"/>
</dbReference>
<feature type="compositionally biased region" description="Basic and acidic residues" evidence="1">
    <location>
        <begin position="35"/>
        <end position="44"/>
    </location>
</feature>
<dbReference type="OrthoDB" id="1930718at2759"/>
<dbReference type="STRING" id="35608.A0A2U1PF91"/>
<feature type="compositionally biased region" description="Polar residues" evidence="1">
    <location>
        <begin position="58"/>
        <end position="69"/>
    </location>
</feature>
<gene>
    <name evidence="3" type="ORF">CTI12_AA159320</name>
</gene>
<protein>
    <recommendedName>
        <fullName evidence="2">DNA helicase Pif1-like 2B domain-containing protein</fullName>
    </recommendedName>
</protein>
<sequence>MDTTVIEDDTTPLHQKGRSSRTDPSMLEGGTPTRHLQDFNHQEQKTTMGERVLERSPAGTNKKSSTMDTSVIEDYIPPLHLKAVRGSEKKTNPTDTFVVDGDSEATMVKDTNLNDSIYTTNFLNGIRMYGLPQHAIKVQIGTHVMLIQDINQRAGLCNGTKLQVLRLGVNVIEAKIISGGNVGMICCIPCVLITTLGTKKYCFRTIPARLSSPFCELKLQTFELLLALKGDDLRKKVNKKLDSEFKNLLDLNLAVIELFTGFQGKEYNDIKTTILKIMLALQPCHPQEKVHEETSETETSSEAKKQAI</sequence>
<feature type="domain" description="DNA helicase Pif1-like 2B" evidence="2">
    <location>
        <begin position="122"/>
        <end position="167"/>
    </location>
</feature>
<organism evidence="3 4">
    <name type="scientific">Artemisia annua</name>
    <name type="common">Sweet wormwood</name>
    <dbReference type="NCBI Taxonomy" id="35608"/>
    <lineage>
        <taxon>Eukaryota</taxon>
        <taxon>Viridiplantae</taxon>
        <taxon>Streptophyta</taxon>
        <taxon>Embryophyta</taxon>
        <taxon>Tracheophyta</taxon>
        <taxon>Spermatophyta</taxon>
        <taxon>Magnoliopsida</taxon>
        <taxon>eudicotyledons</taxon>
        <taxon>Gunneridae</taxon>
        <taxon>Pentapetalae</taxon>
        <taxon>asterids</taxon>
        <taxon>campanulids</taxon>
        <taxon>Asterales</taxon>
        <taxon>Asteraceae</taxon>
        <taxon>Asteroideae</taxon>
        <taxon>Anthemideae</taxon>
        <taxon>Artemisiinae</taxon>
        <taxon>Artemisia</taxon>
    </lineage>
</organism>
<feature type="region of interest" description="Disordered" evidence="1">
    <location>
        <begin position="1"/>
        <end position="69"/>
    </location>
</feature>
<dbReference type="GO" id="GO:0005657">
    <property type="term" value="C:replication fork"/>
    <property type="evidence" value="ECO:0007669"/>
    <property type="project" value="TreeGrafter"/>
</dbReference>
<dbReference type="PANTHER" id="PTHR23274">
    <property type="entry name" value="DNA HELICASE-RELATED"/>
    <property type="match status" value="1"/>
</dbReference>
<evidence type="ECO:0000259" key="2">
    <source>
        <dbReference type="Pfam" id="PF21530"/>
    </source>
</evidence>
<accession>A0A2U1PF91</accession>
<feature type="region of interest" description="Disordered" evidence="1">
    <location>
        <begin position="288"/>
        <end position="308"/>
    </location>
</feature>
<dbReference type="EMBL" id="PKPP01001226">
    <property type="protein sequence ID" value="PWA84451.1"/>
    <property type="molecule type" value="Genomic_DNA"/>
</dbReference>
<evidence type="ECO:0000256" key="1">
    <source>
        <dbReference type="SAM" id="MobiDB-lite"/>
    </source>
</evidence>
<reference evidence="3 4" key="1">
    <citation type="journal article" date="2018" name="Mol. Plant">
        <title>The genome of Artemisia annua provides insight into the evolution of Asteraceae family and artemisinin biosynthesis.</title>
        <authorList>
            <person name="Shen Q."/>
            <person name="Zhang L."/>
            <person name="Liao Z."/>
            <person name="Wang S."/>
            <person name="Yan T."/>
            <person name="Shi P."/>
            <person name="Liu M."/>
            <person name="Fu X."/>
            <person name="Pan Q."/>
            <person name="Wang Y."/>
            <person name="Lv Z."/>
            <person name="Lu X."/>
            <person name="Zhang F."/>
            <person name="Jiang W."/>
            <person name="Ma Y."/>
            <person name="Chen M."/>
            <person name="Hao X."/>
            <person name="Li L."/>
            <person name="Tang Y."/>
            <person name="Lv G."/>
            <person name="Zhou Y."/>
            <person name="Sun X."/>
            <person name="Brodelius P.E."/>
            <person name="Rose J.K.C."/>
            <person name="Tang K."/>
        </authorList>
    </citation>
    <scope>NUCLEOTIDE SEQUENCE [LARGE SCALE GENOMIC DNA]</scope>
    <source>
        <strain evidence="4">cv. Huhao1</strain>
        <tissue evidence="3">Leaf</tissue>
    </source>
</reference>
<evidence type="ECO:0000313" key="3">
    <source>
        <dbReference type="EMBL" id="PWA84451.1"/>
    </source>
</evidence>
<dbReference type="AlphaFoldDB" id="A0A2U1PF91"/>
<dbReference type="Proteomes" id="UP000245207">
    <property type="component" value="Unassembled WGS sequence"/>
</dbReference>
<dbReference type="Pfam" id="PF21530">
    <property type="entry name" value="Pif1_2B_dom"/>
    <property type="match status" value="1"/>
</dbReference>
<feature type="compositionally biased region" description="Acidic residues" evidence="1">
    <location>
        <begin position="1"/>
        <end position="10"/>
    </location>
</feature>
<evidence type="ECO:0000313" key="4">
    <source>
        <dbReference type="Proteomes" id="UP000245207"/>
    </source>
</evidence>
<name>A0A2U1PF91_ARTAN</name>
<dbReference type="GO" id="GO:0006260">
    <property type="term" value="P:DNA replication"/>
    <property type="evidence" value="ECO:0007669"/>
    <property type="project" value="TreeGrafter"/>
</dbReference>
<comment type="caution">
    <text evidence="3">The sequence shown here is derived from an EMBL/GenBank/DDBJ whole genome shotgun (WGS) entry which is preliminary data.</text>
</comment>
<keyword evidence="4" id="KW-1185">Reference proteome</keyword>
<dbReference type="PANTHER" id="PTHR23274:SF48">
    <property type="entry name" value="ATP-DEPENDENT DNA HELICASE"/>
    <property type="match status" value="1"/>
</dbReference>